<protein>
    <submittedName>
        <fullName evidence="2">DUF3299 domain-containing protein</fullName>
    </submittedName>
</protein>
<proteinExistence type="predicted"/>
<comment type="caution">
    <text evidence="2">The sequence shown here is derived from an EMBL/GenBank/DDBJ whole genome shotgun (WGS) entry which is preliminary data.</text>
</comment>
<name>A0ABU9YUH2_9RHOO</name>
<accession>A0ABU9YUH2</accession>
<dbReference type="Pfam" id="PF11736">
    <property type="entry name" value="DUF3299"/>
    <property type="match status" value="1"/>
</dbReference>
<evidence type="ECO:0000256" key="1">
    <source>
        <dbReference type="SAM" id="SignalP"/>
    </source>
</evidence>
<keyword evidence="1" id="KW-0732">Signal</keyword>
<dbReference type="Gene3D" id="2.40.50.870">
    <property type="entry name" value="Protein of unknown function (DUF3299)"/>
    <property type="match status" value="1"/>
</dbReference>
<organism evidence="2 3">
    <name type="scientific">Uliginosibacterium sediminicola</name>
    <dbReference type="NCBI Taxonomy" id="2024550"/>
    <lineage>
        <taxon>Bacteria</taxon>
        <taxon>Pseudomonadati</taxon>
        <taxon>Pseudomonadota</taxon>
        <taxon>Betaproteobacteria</taxon>
        <taxon>Rhodocyclales</taxon>
        <taxon>Zoogloeaceae</taxon>
        <taxon>Uliginosibacterium</taxon>
    </lineage>
</organism>
<reference evidence="2 3" key="1">
    <citation type="journal article" date="2018" name="Int. J. Syst. Evol. Microbiol.">
        <title>Uliginosibacterium sediminicola sp. nov., isolated from freshwater sediment.</title>
        <authorList>
            <person name="Hwang W.M."/>
            <person name="Kim S.M."/>
            <person name="Kang K."/>
            <person name="Ahn T.Y."/>
        </authorList>
    </citation>
    <scope>NUCLEOTIDE SEQUENCE [LARGE SCALE GENOMIC DNA]</scope>
    <source>
        <strain evidence="2 3">M1-21</strain>
    </source>
</reference>
<keyword evidence="3" id="KW-1185">Reference proteome</keyword>
<evidence type="ECO:0000313" key="3">
    <source>
        <dbReference type="Proteomes" id="UP001410394"/>
    </source>
</evidence>
<evidence type="ECO:0000313" key="2">
    <source>
        <dbReference type="EMBL" id="MEN3067364.1"/>
    </source>
</evidence>
<feature type="chain" id="PRO_5047064296" evidence="1">
    <location>
        <begin position="20"/>
        <end position="199"/>
    </location>
</feature>
<gene>
    <name evidence="2" type="ORF">ABDB84_02665</name>
</gene>
<dbReference type="RefSeq" id="WP_345918131.1">
    <property type="nucleotide sequence ID" value="NZ_JBDIVE010000001.1"/>
</dbReference>
<feature type="signal peptide" evidence="1">
    <location>
        <begin position="1"/>
        <end position="19"/>
    </location>
</feature>
<dbReference type="InterPro" id="IPR021727">
    <property type="entry name" value="DUF3299"/>
</dbReference>
<sequence length="199" mass="21966">MHKRQFISLLGALPAWALAGSAAAPSSNYKVGDKLTPAAPVLVNGIRQLKWDDLIPKNWDPYAAYRGLDLAKMRDGDPRTREAMDKVREAWNNAPVVDDLNGNTVRIPGFMIPMDTNKDEVLAFLLVPYFGACIHTPPPPANQIIDVKAKPAVRGSRMMDTVWVTGKLSTVRSDSPFGTVGYRIAAQHVEPYVKEAERK</sequence>
<dbReference type="EMBL" id="JBDIVE010000001">
    <property type="protein sequence ID" value="MEN3067364.1"/>
    <property type="molecule type" value="Genomic_DNA"/>
</dbReference>
<dbReference type="Proteomes" id="UP001410394">
    <property type="component" value="Unassembled WGS sequence"/>
</dbReference>